<evidence type="ECO:0000256" key="7">
    <source>
        <dbReference type="ARBA" id="ARBA00023136"/>
    </source>
</evidence>
<dbReference type="PANTHER" id="PTHR11403">
    <property type="entry name" value="CYTOCHROME C OXIDASE SUBUNIT III"/>
    <property type="match status" value="1"/>
</dbReference>
<accession>A0A0K2S2V7</accession>
<feature type="transmembrane region" description="Helical" evidence="9">
    <location>
        <begin position="203"/>
        <end position="220"/>
    </location>
</feature>
<feature type="domain" description="Heme-copper oxidase subunit III family profile" evidence="10">
    <location>
        <begin position="17"/>
        <end position="257"/>
    </location>
</feature>
<evidence type="ECO:0000256" key="5">
    <source>
        <dbReference type="ARBA" id="ARBA00022967"/>
    </source>
</evidence>
<dbReference type="InterPro" id="IPR013833">
    <property type="entry name" value="Cyt_c_oxidase_su3_a-hlx"/>
</dbReference>
<keyword evidence="5" id="KW-1278">Translocase</keyword>
<evidence type="ECO:0000259" key="10">
    <source>
        <dbReference type="PROSITE" id="PS50253"/>
    </source>
</evidence>
<comment type="subcellular location">
    <subcellularLocation>
        <location evidence="1">Membrane</location>
        <topology evidence="1">Multi-pass membrane protein</topology>
    </subcellularLocation>
</comment>
<dbReference type="GO" id="GO:0006123">
    <property type="term" value="P:mitochondrial electron transport, cytochrome c to oxygen"/>
    <property type="evidence" value="ECO:0007669"/>
    <property type="project" value="TreeGrafter"/>
</dbReference>
<geneLocation type="mitochondrion" evidence="11"/>
<dbReference type="InterPro" id="IPR024791">
    <property type="entry name" value="Cyt_c/ubiquinol_Oxase_su3"/>
</dbReference>
<dbReference type="InterPro" id="IPR000298">
    <property type="entry name" value="Cyt_c_oxidase-like_su3"/>
</dbReference>
<dbReference type="EMBL" id="LC002802">
    <property type="protein sequence ID" value="BAS21363.1"/>
    <property type="molecule type" value="Genomic_DNA"/>
</dbReference>
<keyword evidence="6 9" id="KW-1133">Transmembrane helix</keyword>
<evidence type="ECO:0000256" key="3">
    <source>
        <dbReference type="ARBA" id="ARBA00015944"/>
    </source>
</evidence>
<evidence type="ECO:0000256" key="6">
    <source>
        <dbReference type="ARBA" id="ARBA00022989"/>
    </source>
</evidence>
<protein>
    <recommendedName>
        <fullName evidence="3 8">Cytochrome c oxidase subunit 3</fullName>
    </recommendedName>
</protein>
<dbReference type="GO" id="GO:0005739">
    <property type="term" value="C:mitochondrion"/>
    <property type="evidence" value="ECO:0007669"/>
    <property type="project" value="TreeGrafter"/>
</dbReference>
<keyword evidence="8 11" id="KW-0496">Mitochondrion</keyword>
<sequence>INTELLFYYLYLLVFWKSLHLEVASGSFCLLINAHYLLIFALVVILFIFTGFNIYCWAGIYFSWSYSLILFHLNFGLIYSFHIWSRDLLREFTKKYEILLMVLFLLFGGFLVSEALLFVSFFWASFHLLSSPTAGMWLWEAFYLEDPCELTFANTLLLSNAAVSLGGAFISLEISSGYIIFFALWSFFLSSLFISLQIKEFRVLALSINDSLYSSLFFFLTGLHFFHLSIGLILLIYFYYVGFFVYFMLSWTSFNKI</sequence>
<evidence type="ECO:0000256" key="4">
    <source>
        <dbReference type="ARBA" id="ARBA00022692"/>
    </source>
</evidence>
<dbReference type="Gene3D" id="1.20.120.80">
    <property type="entry name" value="Cytochrome c oxidase, subunit III, four-helix bundle"/>
    <property type="match status" value="1"/>
</dbReference>
<reference evidence="11" key="1">
    <citation type="journal article" date="2015" name="Genome Biol. Evol.">
        <title>The Large Mitochondrial Genome of Symbiodinium minutum Reveals Conserved Noncoding Sequences between Dinoflagellates and Apicomplexans.</title>
        <authorList>
            <person name="Shoguchi E."/>
            <person name="Shinzato C."/>
            <person name="Hisata K."/>
            <person name="Satoh N."/>
            <person name="Mungpakdee S."/>
        </authorList>
    </citation>
    <scope>NUCLEOTIDE SEQUENCE</scope>
    <source>
        <strain evidence="11">Mf 1.05b.01</strain>
    </source>
</reference>
<name>A0A0K2S2V7_9DINO</name>
<feature type="transmembrane region" description="Helical" evidence="9">
    <location>
        <begin position="96"/>
        <end position="112"/>
    </location>
</feature>
<comment type="similarity">
    <text evidence="2 8">Belongs to the cytochrome c oxidase subunit 3 family.</text>
</comment>
<dbReference type="InterPro" id="IPR035973">
    <property type="entry name" value="Cyt_c_oxidase_su3-like_sf"/>
</dbReference>
<evidence type="ECO:0000256" key="8">
    <source>
        <dbReference type="RuleBase" id="RU003375"/>
    </source>
</evidence>
<dbReference type="PROSITE" id="PS50253">
    <property type="entry name" value="COX3"/>
    <property type="match status" value="1"/>
</dbReference>
<evidence type="ECO:0000256" key="1">
    <source>
        <dbReference type="ARBA" id="ARBA00004141"/>
    </source>
</evidence>
<keyword evidence="7 9" id="KW-0472">Membrane</keyword>
<dbReference type="GO" id="GO:0016020">
    <property type="term" value="C:membrane"/>
    <property type="evidence" value="ECO:0007669"/>
    <property type="project" value="UniProtKB-SubCell"/>
</dbReference>
<evidence type="ECO:0000313" key="11">
    <source>
        <dbReference type="EMBL" id="BAS21363.1"/>
    </source>
</evidence>
<dbReference type="SUPFAM" id="SSF81452">
    <property type="entry name" value="Cytochrome c oxidase subunit III-like"/>
    <property type="match status" value="1"/>
</dbReference>
<dbReference type="GO" id="GO:0004129">
    <property type="term" value="F:cytochrome-c oxidase activity"/>
    <property type="evidence" value="ECO:0007669"/>
    <property type="project" value="InterPro"/>
</dbReference>
<feature type="transmembrane region" description="Helical" evidence="9">
    <location>
        <begin position="226"/>
        <end position="249"/>
    </location>
</feature>
<keyword evidence="4 8" id="KW-0812">Transmembrane</keyword>
<feature type="transmembrane region" description="Helical" evidence="9">
    <location>
        <begin position="178"/>
        <end position="196"/>
    </location>
</feature>
<dbReference type="PANTHER" id="PTHR11403:SF7">
    <property type="entry name" value="CYTOCHROME C OXIDASE SUBUNIT 3"/>
    <property type="match status" value="1"/>
</dbReference>
<feature type="transmembrane region" description="Helical" evidence="9">
    <location>
        <begin position="66"/>
        <end position="84"/>
    </location>
</feature>
<gene>
    <name evidence="11" type="primary">cox3</name>
</gene>
<comment type="function">
    <text evidence="8">Component of the cytochrome c oxidase, the last enzyme in the mitochondrial electron transport chain which drives oxidative phosphorylation. The respiratory chain contains 3 multisubunit complexes succinate dehydrogenase (complex II, CII), ubiquinol-cytochrome c oxidoreductase (cytochrome b-c1 complex, complex III, CIII) and cytochrome c oxidase (complex IV, CIV), that cooperate to transfer electrons derived from NADH and succinate to molecular oxygen, creating an electrochemical gradient over the inner membrane that drives transmembrane transport and the ATP synthase. Cytochrome c oxidase is the component of the respiratory chain that catalyzes the reduction of oxygen to water. Electrons originating from reduced cytochrome c in the intermembrane space (IMS) are transferred via the dinuclear copper A center (CU(A)) of subunit 2 and heme A of subunit 1 to the active site in subunit 1, a binuclear center (BNC) formed by heme A3 and copper B (CU(B)). The BNC reduces molecular oxygen to 2 water molecules using 4 electrons from cytochrome c in the IMS and 4 protons from the mitochondrial matrix.</text>
</comment>
<dbReference type="Pfam" id="PF00510">
    <property type="entry name" value="COX3"/>
    <property type="match status" value="1"/>
</dbReference>
<evidence type="ECO:0000256" key="2">
    <source>
        <dbReference type="ARBA" id="ARBA00010581"/>
    </source>
</evidence>
<organism evidence="11">
    <name type="scientific">Breviolum minutum</name>
    <dbReference type="NCBI Taxonomy" id="2499525"/>
    <lineage>
        <taxon>Eukaryota</taxon>
        <taxon>Sar</taxon>
        <taxon>Alveolata</taxon>
        <taxon>Dinophyceae</taxon>
        <taxon>Suessiales</taxon>
        <taxon>Symbiodiniaceae</taxon>
        <taxon>Breviolum</taxon>
    </lineage>
</organism>
<proteinExistence type="inferred from homology"/>
<evidence type="ECO:0000256" key="9">
    <source>
        <dbReference type="SAM" id="Phobius"/>
    </source>
</evidence>
<feature type="transmembrane region" description="Helical" evidence="9">
    <location>
        <begin position="36"/>
        <end position="60"/>
    </location>
</feature>
<feature type="transmembrane region" description="Helical" evidence="9">
    <location>
        <begin position="6"/>
        <end position="24"/>
    </location>
</feature>
<dbReference type="AlphaFoldDB" id="A0A0K2S2V7"/>